<dbReference type="RefSeq" id="WP_072429884.1">
    <property type="nucleotide sequence ID" value="NZ_FPKR01000015.1"/>
</dbReference>
<feature type="domain" description="Glycosyltransferase 2-like" evidence="6">
    <location>
        <begin position="3"/>
        <end position="122"/>
    </location>
</feature>
<reference evidence="7 8" key="1">
    <citation type="submission" date="2016-11" db="EMBL/GenBank/DDBJ databases">
        <authorList>
            <person name="Jaros S."/>
            <person name="Januszkiewicz K."/>
            <person name="Wedrychowicz H."/>
        </authorList>
    </citation>
    <scope>NUCLEOTIDE SEQUENCE [LARGE SCALE GENOMIC DNA]</scope>
    <source>
        <strain evidence="7 8">DSM 18899</strain>
    </source>
</reference>
<dbReference type="EMBL" id="FPKR01000015">
    <property type="protein sequence ID" value="SFZ79149.1"/>
    <property type="molecule type" value="Genomic_DNA"/>
</dbReference>
<evidence type="ECO:0000259" key="6">
    <source>
        <dbReference type="Pfam" id="PF00535"/>
    </source>
</evidence>
<dbReference type="GO" id="GO:0016757">
    <property type="term" value="F:glycosyltransferase activity"/>
    <property type="evidence" value="ECO:0007669"/>
    <property type="project" value="UniProtKB-KW"/>
</dbReference>
<dbReference type="PANTHER" id="PTHR48090:SF10">
    <property type="entry name" value="GLUCOSYL-3-PHOSPHOGLYCERATE SYNTHASE"/>
    <property type="match status" value="1"/>
</dbReference>
<dbReference type="InterPro" id="IPR036412">
    <property type="entry name" value="HAD-like_sf"/>
</dbReference>
<dbReference type="InterPro" id="IPR050256">
    <property type="entry name" value="Glycosyltransferase_2"/>
</dbReference>
<dbReference type="AlphaFoldDB" id="A0A1K2HR12"/>
<dbReference type="Gene3D" id="3.40.50.1000">
    <property type="entry name" value="HAD superfamily/HAD-like"/>
    <property type="match status" value="1"/>
</dbReference>
<dbReference type="PANTHER" id="PTHR48090">
    <property type="entry name" value="UNDECAPRENYL-PHOSPHATE 4-DEOXY-4-FORMAMIDO-L-ARABINOSE TRANSFERASE-RELATED"/>
    <property type="match status" value="1"/>
</dbReference>
<evidence type="ECO:0000313" key="7">
    <source>
        <dbReference type="EMBL" id="SFZ79149.1"/>
    </source>
</evidence>
<dbReference type="InterPro" id="IPR023214">
    <property type="entry name" value="HAD_sf"/>
</dbReference>
<dbReference type="InterPro" id="IPR029044">
    <property type="entry name" value="Nucleotide-diphossugar_trans"/>
</dbReference>
<dbReference type="InterPro" id="IPR001173">
    <property type="entry name" value="Glyco_trans_2-like"/>
</dbReference>
<keyword evidence="3" id="KW-0328">Glycosyltransferase</keyword>
<evidence type="ECO:0000256" key="4">
    <source>
        <dbReference type="ARBA" id="ARBA00022679"/>
    </source>
</evidence>
<dbReference type="InterPro" id="IPR016965">
    <property type="entry name" value="Pase_PHOSPHO-typ"/>
</dbReference>
<keyword evidence="4" id="KW-0808">Transferase</keyword>
<proteinExistence type="inferred from homology"/>
<gene>
    <name evidence="7" type="ORF">SAMN02745887_03403</name>
</gene>
<dbReference type="STRING" id="1121279.SAMN02745887_03403"/>
<dbReference type="Gene3D" id="3.90.550.10">
    <property type="entry name" value="Spore Coat Polysaccharide Biosynthesis Protein SpsA, Chain A"/>
    <property type="match status" value="1"/>
</dbReference>
<dbReference type="GO" id="GO:0016791">
    <property type="term" value="F:phosphatase activity"/>
    <property type="evidence" value="ECO:0007669"/>
    <property type="project" value="InterPro"/>
</dbReference>
<keyword evidence="8" id="KW-1185">Reference proteome</keyword>
<name>A0A1K2HR12_9NEIS</name>
<evidence type="ECO:0000256" key="5">
    <source>
        <dbReference type="ARBA" id="ARBA00022842"/>
    </source>
</evidence>
<evidence type="ECO:0000313" key="8">
    <source>
        <dbReference type="Proteomes" id="UP000186513"/>
    </source>
</evidence>
<evidence type="ECO:0000256" key="3">
    <source>
        <dbReference type="ARBA" id="ARBA00022676"/>
    </source>
</evidence>
<dbReference type="OrthoDB" id="9815923at2"/>
<dbReference type="Pfam" id="PF06888">
    <property type="entry name" value="Put_Phosphatase"/>
    <property type="match status" value="1"/>
</dbReference>
<organism evidence="7 8">
    <name type="scientific">Chitinimonas taiwanensis DSM 18899</name>
    <dbReference type="NCBI Taxonomy" id="1121279"/>
    <lineage>
        <taxon>Bacteria</taxon>
        <taxon>Pseudomonadati</taxon>
        <taxon>Pseudomonadota</taxon>
        <taxon>Betaproteobacteria</taxon>
        <taxon>Neisseriales</taxon>
        <taxon>Chitinibacteraceae</taxon>
        <taxon>Chitinimonas</taxon>
    </lineage>
</organism>
<accession>A0A1K2HR12</accession>
<sequence length="456" mass="49444">MLSVVIPILNEADTIADVVRFARRNPLVDEVLVIDDGSTDESASLALAAGAQVFTSSMLGKGVSMHDGLMLARNDYVAFLDGDLRGLDETLLDQLYAPLQDGADFVKARFGRSGGRVTELTAKPLLKAFFPELSSFQQPLGGIVAGRRDFLLGLDIEDGYGVDIGLLIDTHLAGARIVEVNVGQIEHDPQPLANLARMATEVSRVIFDRAEQAGRYDIATLRAAAEEERQLSAEIEQLAARVRLSSKLALFDMDGTLLEGRFALELARATGREAALLRHLDQPQADAATRSSAIAAVFKGVPQSEFIRVAKTMPLRSGAAQTLIELKKRGYTVGVVSDSYFIAAEVVRRRVFAHFGLGHIMQFEQRQATGQLRINPFFQASHGCQLHPVCKRNVLSHLENIAGQRFEQVLVVGDGDNDLCLLRAAHSGFAIGERSPALRAAAKAHLSDLPALLDLC</sequence>
<evidence type="ECO:0000256" key="2">
    <source>
        <dbReference type="ARBA" id="ARBA00006739"/>
    </source>
</evidence>
<dbReference type="Pfam" id="PF00535">
    <property type="entry name" value="Glycos_transf_2"/>
    <property type="match status" value="1"/>
</dbReference>
<protein>
    <submittedName>
        <fullName evidence="7">Phosphoserine phosphatase</fullName>
    </submittedName>
</protein>
<dbReference type="SUPFAM" id="SSF53448">
    <property type="entry name" value="Nucleotide-diphospho-sugar transferases"/>
    <property type="match status" value="1"/>
</dbReference>
<dbReference type="Proteomes" id="UP000186513">
    <property type="component" value="Unassembled WGS sequence"/>
</dbReference>
<comment type="cofactor">
    <cofactor evidence="1">
        <name>Mg(2+)</name>
        <dbReference type="ChEBI" id="CHEBI:18420"/>
    </cofactor>
</comment>
<comment type="similarity">
    <text evidence="2">Belongs to the glycosyltransferase 2 family.</text>
</comment>
<keyword evidence="5" id="KW-0460">Magnesium</keyword>
<evidence type="ECO:0000256" key="1">
    <source>
        <dbReference type="ARBA" id="ARBA00001946"/>
    </source>
</evidence>
<dbReference type="SUPFAM" id="SSF56784">
    <property type="entry name" value="HAD-like"/>
    <property type="match status" value="1"/>
</dbReference>